<reference evidence="1" key="1">
    <citation type="submission" date="2022-10" db="EMBL/GenBank/DDBJ databases">
        <title>Culturing micro-colonial fungi from biological soil crusts in the Mojave desert and describing Neophaeococcomyces mojavensis, and introducing the new genera and species Taxawa tesnikishii.</title>
        <authorList>
            <person name="Kurbessoian T."/>
            <person name="Stajich J.E."/>
        </authorList>
    </citation>
    <scope>NUCLEOTIDE SEQUENCE</scope>
    <source>
        <strain evidence="1">JES_115</strain>
    </source>
</reference>
<accession>A0ACC2YQN4</accession>
<protein>
    <submittedName>
        <fullName evidence="1">Uncharacterized protein</fullName>
    </submittedName>
</protein>
<gene>
    <name evidence="1" type="ORF">H2199_007169</name>
</gene>
<comment type="caution">
    <text evidence="1">The sequence shown here is derived from an EMBL/GenBank/DDBJ whole genome shotgun (WGS) entry which is preliminary data.</text>
</comment>
<dbReference type="EMBL" id="JAPDRP010000022">
    <property type="protein sequence ID" value="KAJ9637679.1"/>
    <property type="molecule type" value="Genomic_DNA"/>
</dbReference>
<evidence type="ECO:0000313" key="2">
    <source>
        <dbReference type="Proteomes" id="UP001172680"/>
    </source>
</evidence>
<name>A0ACC2YQN4_9PEZI</name>
<organism evidence="1 2">
    <name type="scientific">Coniosporium tulheliwenetii</name>
    <dbReference type="NCBI Taxonomy" id="3383036"/>
    <lineage>
        <taxon>Eukaryota</taxon>
        <taxon>Fungi</taxon>
        <taxon>Dikarya</taxon>
        <taxon>Ascomycota</taxon>
        <taxon>Pezizomycotina</taxon>
        <taxon>Dothideomycetes</taxon>
        <taxon>Dothideomycetes incertae sedis</taxon>
        <taxon>Coniosporium</taxon>
    </lineage>
</organism>
<keyword evidence="2" id="KW-1185">Reference proteome</keyword>
<dbReference type="Proteomes" id="UP001172680">
    <property type="component" value="Unassembled WGS sequence"/>
</dbReference>
<evidence type="ECO:0000313" key="1">
    <source>
        <dbReference type="EMBL" id="KAJ9637679.1"/>
    </source>
</evidence>
<proteinExistence type="predicted"/>
<sequence length="366" mass="39455">MRYLPENVIHSPLPITPTSEPNVLPFAPSSSKPGHGTIDLALLPPSTPVLRTLSYQYPLKLIAPSPLFVPSSDPSGSSLIHTVFLLTYGGGILAADVLNLTIRLAPTTRLILLTQGSTKIFKAPSRDVLSAQRMTVSLAPGSALVYLPDPVQPFADSVFEQAQVYEIPALGSGGEGEGEGASLCVCDWVTRGRGARGENWDFWKYGSRNEVWAVGAGEGQKGRRLLLRDNVVLDAKGGAGTGSVGTAARMDGLGVFGTLILRGPVFEGLGKYFMDEFEKLPRIGARKWDGQVDEVDVSDEDVRGKRRQKQEVSDGLLWTAASVRGFVLVKFGAKEVEGARMWLSSMLKAEGSVERNFGERALLCLR</sequence>